<evidence type="ECO:0000256" key="2">
    <source>
        <dbReference type="ARBA" id="ARBA00023125"/>
    </source>
</evidence>
<name>A0ABS5KS11_9ACTN</name>
<dbReference type="RefSeq" id="WP_212010406.1">
    <property type="nucleotide sequence ID" value="NZ_JAAFYZ010000056.1"/>
</dbReference>
<evidence type="ECO:0000313" key="6">
    <source>
        <dbReference type="EMBL" id="MBS2548828.1"/>
    </source>
</evidence>
<evidence type="ECO:0000256" key="3">
    <source>
        <dbReference type="ARBA" id="ARBA00023172"/>
    </source>
</evidence>
<dbReference type="PANTHER" id="PTHR30349">
    <property type="entry name" value="PHAGE INTEGRASE-RELATED"/>
    <property type="match status" value="1"/>
</dbReference>
<dbReference type="PROSITE" id="PS51898">
    <property type="entry name" value="TYR_RECOMBINASE"/>
    <property type="match status" value="1"/>
</dbReference>
<dbReference type="EMBL" id="JAAFYZ010000056">
    <property type="protein sequence ID" value="MBS2548828.1"/>
    <property type="molecule type" value="Genomic_DNA"/>
</dbReference>
<evidence type="ECO:0000256" key="1">
    <source>
        <dbReference type="ARBA" id="ARBA00008857"/>
    </source>
</evidence>
<dbReference type="InterPro" id="IPR013762">
    <property type="entry name" value="Integrase-like_cat_sf"/>
</dbReference>
<comment type="similarity">
    <text evidence="1">Belongs to the 'phage' integrase family.</text>
</comment>
<proteinExistence type="inferred from homology"/>
<dbReference type="Gene3D" id="1.10.443.10">
    <property type="entry name" value="Intergrase catalytic core"/>
    <property type="match status" value="1"/>
</dbReference>
<dbReference type="InterPro" id="IPR010998">
    <property type="entry name" value="Integrase_recombinase_N"/>
</dbReference>
<reference evidence="6 7" key="1">
    <citation type="submission" date="2020-02" db="EMBL/GenBank/DDBJ databases">
        <title>Acidophilic actinobacteria isolated from forest soil.</title>
        <authorList>
            <person name="Golinska P."/>
        </authorList>
    </citation>
    <scope>NUCLEOTIDE SEQUENCE [LARGE SCALE GENOMIC DNA]</scope>
    <source>
        <strain evidence="6 7">NL8</strain>
    </source>
</reference>
<protein>
    <submittedName>
        <fullName evidence="6">Tyrosine-type recombinase/integrase</fullName>
    </submittedName>
</protein>
<dbReference type="Pfam" id="PF00589">
    <property type="entry name" value="Phage_integrase"/>
    <property type="match status" value="1"/>
</dbReference>
<dbReference type="PANTHER" id="PTHR30349:SF41">
    <property type="entry name" value="INTEGRASE_RECOMBINASE PROTEIN MJ0367-RELATED"/>
    <property type="match status" value="1"/>
</dbReference>
<evidence type="ECO:0000259" key="5">
    <source>
        <dbReference type="PROSITE" id="PS51898"/>
    </source>
</evidence>
<evidence type="ECO:0000313" key="7">
    <source>
        <dbReference type="Proteomes" id="UP000730482"/>
    </source>
</evidence>
<comment type="caution">
    <text evidence="6">The sequence shown here is derived from an EMBL/GenBank/DDBJ whole genome shotgun (WGS) entry which is preliminary data.</text>
</comment>
<feature type="compositionally biased region" description="Basic and acidic residues" evidence="4">
    <location>
        <begin position="44"/>
        <end position="60"/>
    </location>
</feature>
<dbReference type="InterPro" id="IPR011010">
    <property type="entry name" value="DNA_brk_join_enz"/>
</dbReference>
<dbReference type="Proteomes" id="UP000730482">
    <property type="component" value="Unassembled WGS sequence"/>
</dbReference>
<accession>A0ABS5KS11</accession>
<keyword evidence="7" id="KW-1185">Reference proteome</keyword>
<dbReference type="SUPFAM" id="SSF56349">
    <property type="entry name" value="DNA breaking-rejoining enzymes"/>
    <property type="match status" value="1"/>
</dbReference>
<feature type="domain" description="Tyr recombinase" evidence="5">
    <location>
        <begin position="191"/>
        <end position="451"/>
    </location>
</feature>
<keyword evidence="2" id="KW-0238">DNA-binding</keyword>
<feature type="region of interest" description="Disordered" evidence="4">
    <location>
        <begin position="1"/>
        <end position="24"/>
    </location>
</feature>
<dbReference type="InterPro" id="IPR002104">
    <property type="entry name" value="Integrase_catalytic"/>
</dbReference>
<evidence type="ECO:0000256" key="4">
    <source>
        <dbReference type="SAM" id="MobiDB-lite"/>
    </source>
</evidence>
<feature type="region of interest" description="Disordered" evidence="4">
    <location>
        <begin position="41"/>
        <end position="60"/>
    </location>
</feature>
<dbReference type="InterPro" id="IPR050090">
    <property type="entry name" value="Tyrosine_recombinase_XerCD"/>
</dbReference>
<sequence>MPRKKKDAEDVDGGRVPNLRSSIYKSKTDGKWHGYVTMGVKADGSPDRRHREANTETAVTDKVRKLEAQRDAGKPDKAGRPPTVEKWMAEYLGPICEILVRSNKMAPRTLDDYRSKNRNWIVPHLGKHRLDRLQPEHLEAAYTAMYDAGLSSSTVLKVHRILGRALTVAMRRDKVGQNVTKLIDAPEPSDFEIRPPSQAEARSLIRAAENRRNGCRWLHAFATADRQGECLGLRWQYIDLETGAVDSSWQIQRVPWRHGCDDQHGCGEQWHKQVCKPVCSEHQHRPRCSSTCDVASHRCRTKGCIKGCTGHAHLCPKKVGGGWEFRKRKGRGKHLSYLPQELLPFLRAHRVQQDSERLEAGDDWVDMDLVYCGPKGLPVPRSHDWVDFKELCREARVPEYRVHDARHAAATILVEMGVHIRTIQAVLGHARVTTTQLYTHVAEAVVKDAANQMGAALFR</sequence>
<organism evidence="6 7">
    <name type="scientific">Catenulispora pinistramenti</name>
    <dbReference type="NCBI Taxonomy" id="2705254"/>
    <lineage>
        <taxon>Bacteria</taxon>
        <taxon>Bacillati</taxon>
        <taxon>Actinomycetota</taxon>
        <taxon>Actinomycetes</taxon>
        <taxon>Catenulisporales</taxon>
        <taxon>Catenulisporaceae</taxon>
        <taxon>Catenulispora</taxon>
    </lineage>
</organism>
<dbReference type="Gene3D" id="1.10.150.130">
    <property type="match status" value="1"/>
</dbReference>
<gene>
    <name evidence="6" type="ORF">KGQ19_18335</name>
</gene>
<keyword evidence="3" id="KW-0233">DNA recombination</keyword>